<keyword evidence="3 6" id="KW-0812">Transmembrane</keyword>
<protein>
    <submittedName>
        <fullName evidence="7">Membrane protein involved in the export of O-antigen and teichoic acid</fullName>
    </submittedName>
</protein>
<evidence type="ECO:0000256" key="2">
    <source>
        <dbReference type="ARBA" id="ARBA00022475"/>
    </source>
</evidence>
<evidence type="ECO:0000256" key="6">
    <source>
        <dbReference type="SAM" id="Phobius"/>
    </source>
</evidence>
<feature type="transmembrane region" description="Helical" evidence="6">
    <location>
        <begin position="24"/>
        <end position="44"/>
    </location>
</feature>
<feature type="transmembrane region" description="Helical" evidence="6">
    <location>
        <begin position="298"/>
        <end position="320"/>
    </location>
</feature>
<sequence>MSFLLVPLFTNVLSTNEYGVYDLAFNSISLMIPIFTQNIADGVLRFSMDEDVRKEDVFAVGLRDLLLSIPFALVALIAVKICGAFSDLDGHYLVIFVTYVVQALSVIVVYYVRGLDNFKDVAVSSLLCSALIIACNLLFLLPLKLGLQGYFWANVIGPFAQCVYLFARNTPASISIHASSGRLGDDMHSYSLPLIANNIAWWVNNVSDRYIVTFFCGVSANGIYSVATKIPSILSIVQSIVGQAWTISAVGEYDPEDSDGFFSNMYAGYNCVMTIACTIIVALNIPLASLLYSKDFFAAWHFVPFLVISIVFGALSGYLGGILAAVKDSAEFARSTVIGAVVNIVLNFALVPVIGPNGAAFATLICYWITWCLRVRRIRDYIRLHFRLGRDLLSYVVLFFQGASYYLFAEGTAVLLVQLFFVVLVMGLYLKDVRLIVSRTHFLLREKRGNSRVK</sequence>
<dbReference type="PANTHER" id="PTHR30250:SF11">
    <property type="entry name" value="O-ANTIGEN TRANSPORTER-RELATED"/>
    <property type="match status" value="1"/>
</dbReference>
<organism evidence="7 8">
    <name type="scientific">Parafannyhessea umbonata</name>
    <dbReference type="NCBI Taxonomy" id="604330"/>
    <lineage>
        <taxon>Bacteria</taxon>
        <taxon>Bacillati</taxon>
        <taxon>Actinomycetota</taxon>
        <taxon>Coriobacteriia</taxon>
        <taxon>Coriobacteriales</taxon>
        <taxon>Atopobiaceae</taxon>
        <taxon>Parafannyhessea</taxon>
    </lineage>
</organism>
<dbReference type="Pfam" id="PF01943">
    <property type="entry name" value="Polysacc_synt"/>
    <property type="match status" value="1"/>
</dbReference>
<comment type="subcellular location">
    <subcellularLocation>
        <location evidence="1">Cell membrane</location>
        <topology evidence="1">Multi-pass membrane protein</topology>
    </subcellularLocation>
</comment>
<evidence type="ECO:0000313" key="7">
    <source>
        <dbReference type="EMBL" id="SEH55579.1"/>
    </source>
</evidence>
<dbReference type="InterPro" id="IPR050833">
    <property type="entry name" value="Poly_Biosynth_Transport"/>
</dbReference>
<proteinExistence type="predicted"/>
<gene>
    <name evidence="7" type="ORF">SAMN05216447_105119</name>
</gene>
<evidence type="ECO:0000256" key="5">
    <source>
        <dbReference type="ARBA" id="ARBA00023136"/>
    </source>
</evidence>
<feature type="transmembrane region" description="Helical" evidence="6">
    <location>
        <begin position="332"/>
        <end position="353"/>
    </location>
</feature>
<feature type="transmembrane region" description="Helical" evidence="6">
    <location>
        <begin position="65"/>
        <end position="86"/>
    </location>
</feature>
<feature type="transmembrane region" description="Helical" evidence="6">
    <location>
        <begin position="413"/>
        <end position="430"/>
    </location>
</feature>
<feature type="transmembrane region" description="Helical" evidence="6">
    <location>
        <begin position="271"/>
        <end position="292"/>
    </location>
</feature>
<keyword evidence="5 6" id="KW-0472">Membrane</keyword>
<evidence type="ECO:0000256" key="3">
    <source>
        <dbReference type="ARBA" id="ARBA00022692"/>
    </source>
</evidence>
<feature type="transmembrane region" description="Helical" evidence="6">
    <location>
        <begin position="388"/>
        <end position="407"/>
    </location>
</feature>
<dbReference type="Proteomes" id="UP000199135">
    <property type="component" value="Unassembled WGS sequence"/>
</dbReference>
<feature type="transmembrane region" description="Helical" evidence="6">
    <location>
        <begin position="149"/>
        <end position="167"/>
    </location>
</feature>
<dbReference type="EMBL" id="FNWT01000005">
    <property type="protein sequence ID" value="SEH55579.1"/>
    <property type="molecule type" value="Genomic_DNA"/>
</dbReference>
<evidence type="ECO:0000313" key="8">
    <source>
        <dbReference type="Proteomes" id="UP000199135"/>
    </source>
</evidence>
<dbReference type="InterPro" id="IPR002797">
    <property type="entry name" value="Polysacc_synth"/>
</dbReference>
<comment type="caution">
    <text evidence="7">The sequence shown here is derived from an EMBL/GenBank/DDBJ whole genome shotgun (WGS) entry which is preliminary data.</text>
</comment>
<reference evidence="7 8" key="1">
    <citation type="submission" date="2016-10" db="EMBL/GenBank/DDBJ databases">
        <authorList>
            <person name="Varghese N."/>
            <person name="Submissions S."/>
        </authorList>
    </citation>
    <scope>NUCLEOTIDE SEQUENCE [LARGE SCALE GENOMIC DNA]</scope>
    <source>
        <strain evidence="7 8">WCP15</strain>
    </source>
</reference>
<feature type="transmembrane region" description="Helical" evidence="6">
    <location>
        <begin position="359"/>
        <end position="376"/>
    </location>
</feature>
<feature type="transmembrane region" description="Helical" evidence="6">
    <location>
        <begin position="121"/>
        <end position="143"/>
    </location>
</feature>
<keyword evidence="2" id="KW-1003">Cell membrane</keyword>
<name>A0A1H6J9V5_9ACTN</name>
<dbReference type="PANTHER" id="PTHR30250">
    <property type="entry name" value="PST FAMILY PREDICTED COLANIC ACID TRANSPORTER"/>
    <property type="match status" value="1"/>
</dbReference>
<accession>A0A1H6J9V5</accession>
<evidence type="ECO:0000256" key="1">
    <source>
        <dbReference type="ARBA" id="ARBA00004651"/>
    </source>
</evidence>
<keyword evidence="8" id="KW-1185">Reference proteome</keyword>
<keyword evidence="4 6" id="KW-1133">Transmembrane helix</keyword>
<evidence type="ECO:0000256" key="4">
    <source>
        <dbReference type="ARBA" id="ARBA00022989"/>
    </source>
</evidence>
<feature type="transmembrane region" description="Helical" evidence="6">
    <location>
        <begin position="92"/>
        <end position="112"/>
    </location>
</feature>